<organism evidence="2 3">
    <name type="scientific">Escherichia coli</name>
    <dbReference type="NCBI Taxonomy" id="562"/>
    <lineage>
        <taxon>Bacteria</taxon>
        <taxon>Pseudomonadati</taxon>
        <taxon>Pseudomonadota</taxon>
        <taxon>Gammaproteobacteria</taxon>
        <taxon>Enterobacterales</taxon>
        <taxon>Enterobacteriaceae</taxon>
        <taxon>Escherichia</taxon>
    </lineage>
</organism>
<accession>A0A376VKB6</accession>
<dbReference type="Proteomes" id="UP000254495">
    <property type="component" value="Unassembled WGS sequence"/>
</dbReference>
<proteinExistence type="predicted"/>
<dbReference type="InterPro" id="IPR046454">
    <property type="entry name" value="GpA_endonuclease"/>
</dbReference>
<dbReference type="EMBL" id="UGCU01000001">
    <property type="protein sequence ID" value="STJ11334.1"/>
    <property type="molecule type" value="Genomic_DNA"/>
</dbReference>
<protein>
    <submittedName>
        <fullName evidence="2">Terminase large subunit</fullName>
    </submittedName>
</protein>
<evidence type="ECO:0000313" key="2">
    <source>
        <dbReference type="EMBL" id="STJ11334.1"/>
    </source>
</evidence>
<name>A0A376VKB6_ECOLX</name>
<dbReference type="AlphaFoldDB" id="A0A376VKB6"/>
<sequence>MVQVTGYGSRGERWIIDRYNITQSLRSDCDGESQRIDPASYPEDWDVLLTDVFHKSWPLASDPSHKCD</sequence>
<evidence type="ECO:0000313" key="3">
    <source>
        <dbReference type="Proteomes" id="UP000254495"/>
    </source>
</evidence>
<evidence type="ECO:0000259" key="1">
    <source>
        <dbReference type="Pfam" id="PF20454"/>
    </source>
</evidence>
<gene>
    <name evidence="2" type="ORF">NCTC9077_03046</name>
</gene>
<dbReference type="GO" id="GO:0004519">
    <property type="term" value="F:endonuclease activity"/>
    <property type="evidence" value="ECO:0007669"/>
    <property type="project" value="InterPro"/>
</dbReference>
<feature type="domain" description="Terminase large subunit GpA endonuclease" evidence="1">
    <location>
        <begin position="2"/>
        <end position="64"/>
    </location>
</feature>
<reference evidence="2 3" key="1">
    <citation type="submission" date="2018-06" db="EMBL/GenBank/DDBJ databases">
        <authorList>
            <consortium name="Pathogen Informatics"/>
            <person name="Doyle S."/>
        </authorList>
    </citation>
    <scope>NUCLEOTIDE SEQUENCE [LARGE SCALE GENOMIC DNA]</scope>
    <source>
        <strain evidence="2 3">NCTC9077</strain>
    </source>
</reference>
<dbReference type="Pfam" id="PF20454">
    <property type="entry name" value="GpA_nuclease"/>
    <property type="match status" value="1"/>
</dbReference>